<evidence type="ECO:0000313" key="7">
    <source>
        <dbReference type="Proteomes" id="UP000887565"/>
    </source>
</evidence>
<protein>
    <submittedName>
        <fullName evidence="8">Amino acid transporter transmembrane domain-containing protein</fullName>
    </submittedName>
</protein>
<sequence>MNIGSTYTYKIVQIEFGHLVQSAMCCSRPAGTVGQSRPDGTFGSWLPFFKKEDVLLCHSNTYREILMAYPGGTSMGSSLTTDGEKVGISVKQAVKYVADESLDAKSICQSIDESLSSSSAAGASSSKMDLPLLAERQGDVISSHKALLTLAKGFVGTGCLSLPFAWKQGGLWVSFVLQIVISALNWYSNHILAKSAQYLAARSARPSLDYGHFAKKLFSHYLNVQLSNALYATAILLPLILVNMVATMKALSYLAMTATFLWLFGALTMLQQCFRVQSQWSTLPAYTDFWSTIMFFGTAMYSYEGQTMRPSLVKHGEFFNEKKLKSNITELKCQYTKSDQ</sequence>
<dbReference type="GO" id="GO:0015179">
    <property type="term" value="F:L-amino acid transmembrane transporter activity"/>
    <property type="evidence" value="ECO:0007669"/>
    <property type="project" value="TreeGrafter"/>
</dbReference>
<evidence type="ECO:0000256" key="4">
    <source>
        <dbReference type="ARBA" id="ARBA00023136"/>
    </source>
</evidence>
<organism evidence="7 8">
    <name type="scientific">Romanomermis culicivorax</name>
    <name type="common">Nematode worm</name>
    <dbReference type="NCBI Taxonomy" id="13658"/>
    <lineage>
        <taxon>Eukaryota</taxon>
        <taxon>Metazoa</taxon>
        <taxon>Ecdysozoa</taxon>
        <taxon>Nematoda</taxon>
        <taxon>Enoplea</taxon>
        <taxon>Dorylaimia</taxon>
        <taxon>Mermithida</taxon>
        <taxon>Mermithoidea</taxon>
        <taxon>Mermithidae</taxon>
        <taxon>Romanomermis</taxon>
    </lineage>
</organism>
<dbReference type="PANTHER" id="PTHR22950:SF343">
    <property type="entry name" value="AMINO ACID TRANSPORTER SKAT-1-RELATED"/>
    <property type="match status" value="1"/>
</dbReference>
<dbReference type="InterPro" id="IPR013057">
    <property type="entry name" value="AA_transpt_TM"/>
</dbReference>
<keyword evidence="7" id="KW-1185">Reference proteome</keyword>
<dbReference type="AlphaFoldDB" id="A0A915ID72"/>
<feature type="transmembrane region" description="Helical" evidence="5">
    <location>
        <begin position="229"/>
        <end position="246"/>
    </location>
</feature>
<comment type="subcellular location">
    <subcellularLocation>
        <location evidence="1">Membrane</location>
        <topology evidence="1">Multi-pass membrane protein</topology>
    </subcellularLocation>
</comment>
<reference evidence="8" key="1">
    <citation type="submission" date="2022-11" db="UniProtKB">
        <authorList>
            <consortium name="WormBaseParasite"/>
        </authorList>
    </citation>
    <scope>IDENTIFICATION</scope>
</reference>
<evidence type="ECO:0000256" key="1">
    <source>
        <dbReference type="ARBA" id="ARBA00004141"/>
    </source>
</evidence>
<proteinExistence type="predicted"/>
<dbReference type="PANTHER" id="PTHR22950">
    <property type="entry name" value="AMINO ACID TRANSPORTER"/>
    <property type="match status" value="1"/>
</dbReference>
<evidence type="ECO:0000256" key="2">
    <source>
        <dbReference type="ARBA" id="ARBA00022692"/>
    </source>
</evidence>
<name>A0A915ID72_ROMCU</name>
<keyword evidence="3 5" id="KW-1133">Transmembrane helix</keyword>
<feature type="transmembrane region" description="Helical" evidence="5">
    <location>
        <begin position="253"/>
        <end position="271"/>
    </location>
</feature>
<dbReference type="Proteomes" id="UP000887565">
    <property type="component" value="Unplaced"/>
</dbReference>
<accession>A0A915ID72</accession>
<feature type="transmembrane region" description="Helical" evidence="5">
    <location>
        <begin position="170"/>
        <end position="188"/>
    </location>
</feature>
<dbReference type="WBParaSite" id="nRc.2.0.1.t11738-RA">
    <property type="protein sequence ID" value="nRc.2.0.1.t11738-RA"/>
    <property type="gene ID" value="nRc.2.0.1.g11738"/>
</dbReference>
<keyword evidence="4 5" id="KW-0472">Membrane</keyword>
<evidence type="ECO:0000256" key="3">
    <source>
        <dbReference type="ARBA" id="ARBA00022989"/>
    </source>
</evidence>
<evidence type="ECO:0000313" key="8">
    <source>
        <dbReference type="WBParaSite" id="nRc.2.0.1.t11738-RA"/>
    </source>
</evidence>
<keyword evidence="2 5" id="KW-0812">Transmembrane</keyword>
<feature type="domain" description="Amino acid transporter transmembrane" evidence="6">
    <location>
        <begin position="141"/>
        <end position="230"/>
    </location>
</feature>
<feature type="transmembrane region" description="Helical" evidence="5">
    <location>
        <begin position="283"/>
        <end position="303"/>
    </location>
</feature>
<dbReference type="Pfam" id="PF01490">
    <property type="entry name" value="Aa_trans"/>
    <property type="match status" value="1"/>
</dbReference>
<dbReference type="GO" id="GO:0005774">
    <property type="term" value="C:vacuolar membrane"/>
    <property type="evidence" value="ECO:0007669"/>
    <property type="project" value="TreeGrafter"/>
</dbReference>
<evidence type="ECO:0000256" key="5">
    <source>
        <dbReference type="SAM" id="Phobius"/>
    </source>
</evidence>
<evidence type="ECO:0000259" key="6">
    <source>
        <dbReference type="Pfam" id="PF01490"/>
    </source>
</evidence>